<accession>A0A9X4C881</accession>
<comment type="caution">
    <text evidence="2">The sequence shown here is derived from an EMBL/GenBank/DDBJ whole genome shotgun (WGS) entry which is preliminary data.</text>
</comment>
<dbReference type="RefSeq" id="WP_273878477.1">
    <property type="nucleotide sequence ID" value="NZ_JAMDHA010000059.1"/>
</dbReference>
<gene>
    <name evidence="2" type="ORF">M5G27_29830</name>
</gene>
<protein>
    <submittedName>
        <fullName evidence="2">Uncharacterized protein</fullName>
    </submittedName>
</protein>
<sequence length="80" mass="9206">MSWTDAAAPIVADVIRNVGRSDMKALRKALTEAYPWGERENTPYKAWLREIRRQLGHPLNSPKLDPADKQTDMFKHSPLF</sequence>
<dbReference type="AlphaFoldDB" id="A0A9X4C881"/>
<organism evidence="2 3">
    <name type="scientific">Pseudomonas shahriarae</name>
    <dbReference type="NCBI Taxonomy" id="2745512"/>
    <lineage>
        <taxon>Bacteria</taxon>
        <taxon>Pseudomonadati</taxon>
        <taxon>Pseudomonadota</taxon>
        <taxon>Gammaproteobacteria</taxon>
        <taxon>Pseudomonadales</taxon>
        <taxon>Pseudomonadaceae</taxon>
        <taxon>Pseudomonas</taxon>
    </lineage>
</organism>
<dbReference type="Proteomes" id="UP001148185">
    <property type="component" value="Unassembled WGS sequence"/>
</dbReference>
<feature type="region of interest" description="Disordered" evidence="1">
    <location>
        <begin position="57"/>
        <end position="80"/>
    </location>
</feature>
<evidence type="ECO:0000256" key="1">
    <source>
        <dbReference type="SAM" id="MobiDB-lite"/>
    </source>
</evidence>
<name>A0A9X4C881_9PSED</name>
<feature type="compositionally biased region" description="Basic and acidic residues" evidence="1">
    <location>
        <begin position="65"/>
        <end position="80"/>
    </location>
</feature>
<keyword evidence="3" id="KW-1185">Reference proteome</keyword>
<proteinExistence type="predicted"/>
<dbReference type="EMBL" id="JAMDHA010000059">
    <property type="protein sequence ID" value="MDD1011660.1"/>
    <property type="molecule type" value="Genomic_DNA"/>
</dbReference>
<reference evidence="2 3" key="1">
    <citation type="submission" date="2022-05" db="EMBL/GenBank/DDBJ databases">
        <title>Novel Pseudomonas spp. Isolated from a Rainbow Trout Aquaculture Facility.</title>
        <authorList>
            <person name="Testerman T."/>
            <person name="Graf J."/>
        </authorList>
    </citation>
    <scope>NUCLEOTIDE SEQUENCE [LARGE SCALE GENOMIC DNA]</scope>
    <source>
        <strain evidence="2 3">ID1042</strain>
    </source>
</reference>
<evidence type="ECO:0000313" key="3">
    <source>
        <dbReference type="Proteomes" id="UP001148185"/>
    </source>
</evidence>
<evidence type="ECO:0000313" key="2">
    <source>
        <dbReference type="EMBL" id="MDD1011660.1"/>
    </source>
</evidence>